<keyword evidence="4" id="KW-1185">Reference proteome</keyword>
<accession>A0A6B9FGS7</accession>
<evidence type="ECO:0000313" key="4">
    <source>
        <dbReference type="Proteomes" id="UP000428325"/>
    </source>
</evidence>
<dbReference type="RefSeq" id="WP_157690872.1">
    <property type="nucleotide sequence ID" value="NZ_CP034345.1"/>
</dbReference>
<evidence type="ECO:0000313" key="3">
    <source>
        <dbReference type="EMBL" id="QGX96409.1"/>
    </source>
</evidence>
<evidence type="ECO:0000256" key="1">
    <source>
        <dbReference type="SAM" id="MobiDB-lite"/>
    </source>
</evidence>
<dbReference type="AlphaFoldDB" id="A0A6B9FGS7"/>
<feature type="transmembrane region" description="Helical" evidence="2">
    <location>
        <begin position="55"/>
        <end position="72"/>
    </location>
</feature>
<organism evidence="3 4">
    <name type="scientific">Haloplanus rallus</name>
    <dbReference type="NCBI Taxonomy" id="1816183"/>
    <lineage>
        <taxon>Archaea</taxon>
        <taxon>Methanobacteriati</taxon>
        <taxon>Methanobacteriota</taxon>
        <taxon>Stenosarchaea group</taxon>
        <taxon>Halobacteria</taxon>
        <taxon>Halobacteriales</taxon>
        <taxon>Haloferacaceae</taxon>
        <taxon>Haloplanus</taxon>
    </lineage>
</organism>
<dbReference type="KEGG" id="hra:EI982_17300"/>
<feature type="region of interest" description="Disordered" evidence="1">
    <location>
        <begin position="20"/>
        <end position="48"/>
    </location>
</feature>
<evidence type="ECO:0000256" key="2">
    <source>
        <dbReference type="SAM" id="Phobius"/>
    </source>
</evidence>
<name>A0A6B9FGS7_9EURY</name>
<dbReference type="EMBL" id="CP034345">
    <property type="protein sequence ID" value="QGX96409.1"/>
    <property type="molecule type" value="Genomic_DNA"/>
</dbReference>
<keyword evidence="2" id="KW-1133">Transmembrane helix</keyword>
<feature type="compositionally biased region" description="Acidic residues" evidence="1">
    <location>
        <begin position="29"/>
        <end position="44"/>
    </location>
</feature>
<reference evidence="3 4" key="1">
    <citation type="submission" date="2018-12" db="EMBL/GenBank/DDBJ databases">
        <title>Complete genome sequence of Haloplanus rallus MBLA0036.</title>
        <authorList>
            <person name="Nam Y.-d."/>
            <person name="Kang J."/>
            <person name="Chung W.-H."/>
            <person name="Park Y.S."/>
        </authorList>
    </citation>
    <scope>NUCLEOTIDE SEQUENCE [LARGE SCALE GENOMIC DNA]</scope>
    <source>
        <strain evidence="3 4">MBLA0036</strain>
    </source>
</reference>
<dbReference type="GeneID" id="99244285"/>
<keyword evidence="2" id="KW-0812">Transmembrane</keyword>
<gene>
    <name evidence="3" type="ORF">EI982_17300</name>
</gene>
<sequence length="94" mass="9610">MVDKKLTLLELNLGDGTVQIGPATLGGSSDDDDATVDDEDEGDAAEGCGCPGRKLGTLLLVLGGLVLLAVVAKKLRGGGDDLDELEDLADLDEE</sequence>
<protein>
    <submittedName>
        <fullName evidence="3">Uncharacterized protein</fullName>
    </submittedName>
</protein>
<keyword evidence="2" id="KW-0472">Membrane</keyword>
<dbReference type="Proteomes" id="UP000428325">
    <property type="component" value="Chromosome"/>
</dbReference>
<proteinExistence type="predicted"/>